<accession>A0A8A0RNQ8</accession>
<evidence type="ECO:0000313" key="3">
    <source>
        <dbReference type="Proteomes" id="UP000662904"/>
    </source>
</evidence>
<dbReference type="InterPro" id="IPR000644">
    <property type="entry name" value="CBS_dom"/>
</dbReference>
<gene>
    <name evidence="2" type="ORF">H0A61_01865</name>
</gene>
<dbReference type="KEGG" id="kme:H0A61_01865"/>
<dbReference type="InterPro" id="IPR046342">
    <property type="entry name" value="CBS_dom_sf"/>
</dbReference>
<proteinExistence type="predicted"/>
<name>A0A8A0RNQ8_9FIRM</name>
<reference evidence="2" key="1">
    <citation type="submission" date="2020-07" db="EMBL/GenBank/DDBJ databases">
        <title>Koleobacter methoxysyntrophicus gen. nov., sp. nov., a novel anaerobic bacterium isolated from deep subsurface oil field and proposal of Koleobacterales ord. nov. in the phylum Firmicutes.</title>
        <authorList>
            <person name="Sakamoto S."/>
            <person name="Tamaki H."/>
        </authorList>
    </citation>
    <scope>NUCLEOTIDE SEQUENCE</scope>
    <source>
        <strain evidence="2">NRmbB1</strain>
    </source>
</reference>
<sequence>MIDKRVKEFMNQEIVVISYKRKVKEAKEIMRLKNLTGIPVIDENTGQNHLKSFYPNFNLAFF</sequence>
<keyword evidence="3" id="KW-1185">Reference proteome</keyword>
<organism evidence="2 3">
    <name type="scientific">Koleobacter methoxysyntrophicus</name>
    <dbReference type="NCBI Taxonomy" id="2751313"/>
    <lineage>
        <taxon>Bacteria</taxon>
        <taxon>Bacillati</taxon>
        <taxon>Bacillota</taxon>
        <taxon>Clostridia</taxon>
        <taxon>Koleobacterales</taxon>
        <taxon>Koleobacteraceae</taxon>
        <taxon>Koleobacter</taxon>
    </lineage>
</organism>
<evidence type="ECO:0000313" key="2">
    <source>
        <dbReference type="EMBL" id="QSQ09494.1"/>
    </source>
</evidence>
<dbReference type="AlphaFoldDB" id="A0A8A0RNQ8"/>
<dbReference type="RefSeq" id="WP_206706849.1">
    <property type="nucleotide sequence ID" value="NZ_CP059066.1"/>
</dbReference>
<dbReference type="EMBL" id="CP059066">
    <property type="protein sequence ID" value="QSQ09494.1"/>
    <property type="molecule type" value="Genomic_DNA"/>
</dbReference>
<dbReference type="SUPFAM" id="SSF54631">
    <property type="entry name" value="CBS-domain pair"/>
    <property type="match status" value="1"/>
</dbReference>
<dbReference type="Proteomes" id="UP000662904">
    <property type="component" value="Chromosome"/>
</dbReference>
<dbReference type="Gene3D" id="3.10.580.10">
    <property type="entry name" value="CBS-domain"/>
    <property type="match status" value="1"/>
</dbReference>
<protein>
    <recommendedName>
        <fullName evidence="1">CBS domain-containing protein</fullName>
    </recommendedName>
</protein>
<evidence type="ECO:0000259" key="1">
    <source>
        <dbReference type="Pfam" id="PF00571"/>
    </source>
</evidence>
<feature type="domain" description="CBS" evidence="1">
    <location>
        <begin position="6"/>
        <end position="44"/>
    </location>
</feature>
<dbReference type="Pfam" id="PF00571">
    <property type="entry name" value="CBS"/>
    <property type="match status" value="1"/>
</dbReference>